<dbReference type="RefSeq" id="WP_011510964.1">
    <property type="nucleotide sequence ID" value="NC_007964.1"/>
</dbReference>
<evidence type="ECO:0000313" key="2">
    <source>
        <dbReference type="Proteomes" id="UP000001953"/>
    </source>
</evidence>
<reference evidence="1 2" key="1">
    <citation type="submission" date="2006-03" db="EMBL/GenBank/DDBJ databases">
        <title>Complete sequence of chromosome of Nitrobacter hamburgensis X14.</title>
        <authorList>
            <consortium name="US DOE Joint Genome Institute"/>
            <person name="Copeland A."/>
            <person name="Lucas S."/>
            <person name="Lapidus A."/>
            <person name="Barry K."/>
            <person name="Detter J.C."/>
            <person name="Glavina del Rio T."/>
            <person name="Hammon N."/>
            <person name="Israni S."/>
            <person name="Dalin E."/>
            <person name="Tice H."/>
            <person name="Pitluck S."/>
            <person name="Chain P."/>
            <person name="Malfatti S."/>
            <person name="Shin M."/>
            <person name="Vergez L."/>
            <person name="Schmutz J."/>
            <person name="Larimer F."/>
            <person name="Land M."/>
            <person name="Hauser L."/>
            <person name="Kyrpides N."/>
            <person name="Ivanova N."/>
            <person name="Ward B."/>
            <person name="Arp D."/>
            <person name="Klotz M."/>
            <person name="Stein L."/>
            <person name="O'Mullan G."/>
            <person name="Starkenburg S."/>
            <person name="Sayavedra L."/>
            <person name="Poret-Peterson A.T."/>
            <person name="Gentry M.E."/>
            <person name="Bruce D."/>
            <person name="Richardson P."/>
        </authorList>
    </citation>
    <scope>NUCLEOTIDE SEQUENCE [LARGE SCALE GENOMIC DNA]</scope>
    <source>
        <strain evidence="2">DSM 10229 / NCIMB 13809 / X14</strain>
    </source>
</reference>
<organism evidence="1 2">
    <name type="scientific">Nitrobacter hamburgensis (strain DSM 10229 / NCIMB 13809 / X14)</name>
    <dbReference type="NCBI Taxonomy" id="323097"/>
    <lineage>
        <taxon>Bacteria</taxon>
        <taxon>Pseudomonadati</taxon>
        <taxon>Pseudomonadota</taxon>
        <taxon>Alphaproteobacteria</taxon>
        <taxon>Hyphomicrobiales</taxon>
        <taxon>Nitrobacteraceae</taxon>
        <taxon>Nitrobacter</taxon>
    </lineage>
</organism>
<dbReference type="SUPFAM" id="SSF55874">
    <property type="entry name" value="ATPase domain of HSP90 chaperone/DNA topoisomerase II/histidine kinase"/>
    <property type="match status" value="1"/>
</dbReference>
<dbReference type="AlphaFoldDB" id="Q1QKF1"/>
<protein>
    <submittedName>
        <fullName evidence="1">Uncharacterized protein</fullName>
    </submittedName>
</protein>
<dbReference type="HOGENOM" id="CLU_876693_0_0_5"/>
<dbReference type="KEGG" id="nha:Nham_2512"/>
<name>Q1QKF1_NITHX</name>
<evidence type="ECO:0000313" key="1">
    <source>
        <dbReference type="EMBL" id="ABE63296.1"/>
    </source>
</evidence>
<dbReference type="Proteomes" id="UP000001953">
    <property type="component" value="Chromosome"/>
</dbReference>
<dbReference type="InterPro" id="IPR036890">
    <property type="entry name" value="HATPase_C_sf"/>
</dbReference>
<dbReference type="eggNOG" id="COG0323">
    <property type="taxonomic scope" value="Bacteria"/>
</dbReference>
<accession>Q1QKF1</accession>
<keyword evidence="2" id="KW-1185">Reference proteome</keyword>
<sequence>MAQTVKADANPTKAFFVRMITRDISLEDCILDLIDNSVDGAWKLEGGRPMSLADGADLSKYRIEIEASPKRFSIRDNCGGITLDDAVEYAFTFGRKDKDTPDNYSIGVYGIGMKRAVFKIGEQIAIRSTYTSKEGNTESFRVPIDVPTWLADQKRDWDFDIETADALPAKGVEIAVEDLHEGIAASFSSPVFIQDLKRTIGRDYALHIRRGLSVLVNGENIKGWKIELLQGGGMEPMRISYSDGDNGDPVNVELLAGMAAPPPESSEPDETSDGDNRFGWYVAATDELFLLLIKAIFLGGAQMVGLNGIRNTPASWA</sequence>
<gene>
    <name evidence="1" type="ordered locus">Nham_2512</name>
</gene>
<dbReference type="Pfam" id="PF13589">
    <property type="entry name" value="HATPase_c_3"/>
    <property type="match status" value="1"/>
</dbReference>
<dbReference type="STRING" id="323097.Nham_2512"/>
<dbReference type="EMBL" id="CP000319">
    <property type="protein sequence ID" value="ABE63296.1"/>
    <property type="molecule type" value="Genomic_DNA"/>
</dbReference>
<dbReference type="Gene3D" id="3.30.565.10">
    <property type="entry name" value="Histidine kinase-like ATPase, C-terminal domain"/>
    <property type="match status" value="1"/>
</dbReference>
<proteinExistence type="predicted"/>